<dbReference type="Proteomes" id="UP000290900">
    <property type="component" value="Unassembled WGS sequence"/>
</dbReference>
<dbReference type="GO" id="GO:0030170">
    <property type="term" value="F:pyridoxal phosphate binding"/>
    <property type="evidence" value="ECO:0007669"/>
    <property type="project" value="InterPro"/>
</dbReference>
<dbReference type="Gene3D" id="3.90.1150.10">
    <property type="entry name" value="Aspartate Aminotransferase, domain 1"/>
    <property type="match status" value="1"/>
</dbReference>
<dbReference type="InterPro" id="IPR015422">
    <property type="entry name" value="PyrdxlP-dep_Trfase_small"/>
</dbReference>
<evidence type="ECO:0000313" key="5">
    <source>
        <dbReference type="Proteomes" id="UP000290900"/>
    </source>
</evidence>
<gene>
    <name evidence="4" type="ORF">BRENAR_LOCUS419</name>
</gene>
<dbReference type="PANTHER" id="PTHR43510:SF1">
    <property type="entry name" value="AMINOTRANSFERASE FUNCTION, HYPOTHETICAL (EUROFUNG)"/>
    <property type="match status" value="1"/>
</dbReference>
<evidence type="ECO:0000256" key="1">
    <source>
        <dbReference type="ARBA" id="ARBA00007441"/>
    </source>
</evidence>
<proteinExistence type="inferred from homology"/>
<keyword evidence="5" id="KW-1185">Reference proteome</keyword>
<dbReference type="SUPFAM" id="SSF53383">
    <property type="entry name" value="PLP-dependent transferases"/>
    <property type="match status" value="1"/>
</dbReference>
<dbReference type="AlphaFoldDB" id="A0A448YFJ3"/>
<sequence>MVKQEEFRLEQFMDKYENDIDYNLGETCCYSMTLNEIESLSGNKFDFGKLAESRLAYSYIKGSPELRQLISGLYDRIIPDDVVITNGGIGGNFLTFYSLVEPGDHVIVLNPTYQQLSSVPSMFGAEVDILRLRYEDGFSPNLEELRSMVKKNTKMIVFNNPNNPTGTVISADVVSQIVDIAKENDSYILCDEVYRPLFHSLNDGEEPPKSIADIYEKGISTGSMSKTFSAAGTRLGWVASKDKEFIRACWVRRDYNMISVSMVDDMIAQYVLQNKDVVLERNYTLCRNNLKLLKEAVKESGGKLEFVSPKGATTAFVKVNIKDGTSTEQLADELAREYRTLVVPGETFGYPGFLRIGYVNREEDVRGGMKNLLDYVKNK</sequence>
<dbReference type="PROSITE" id="PS00105">
    <property type="entry name" value="AA_TRANSFER_CLASS_1"/>
    <property type="match status" value="1"/>
</dbReference>
<comment type="similarity">
    <text evidence="1">Belongs to the class-I pyridoxal-phosphate-dependent aminotransferase family.</text>
</comment>
<protein>
    <submittedName>
        <fullName evidence="4">DEKNAAC100664</fullName>
    </submittedName>
</protein>
<dbReference type="STRING" id="13370.A0A448YFJ3"/>
<evidence type="ECO:0000313" key="4">
    <source>
        <dbReference type="EMBL" id="VEU19682.1"/>
    </source>
</evidence>
<dbReference type="CDD" id="cd00609">
    <property type="entry name" value="AAT_like"/>
    <property type="match status" value="1"/>
</dbReference>
<dbReference type="InterPro" id="IPR004839">
    <property type="entry name" value="Aminotransferase_I/II_large"/>
</dbReference>
<reference evidence="4 5" key="1">
    <citation type="submission" date="2018-12" db="EMBL/GenBank/DDBJ databases">
        <authorList>
            <person name="Tiukova I."/>
            <person name="Dainat J."/>
        </authorList>
    </citation>
    <scope>NUCLEOTIDE SEQUENCE [LARGE SCALE GENOMIC DNA]</scope>
</reference>
<feature type="domain" description="Aminotransferase class I/classII large" evidence="3">
    <location>
        <begin position="51"/>
        <end position="363"/>
    </location>
</feature>
<name>A0A448YFJ3_BRENA</name>
<accession>A0A448YFJ3</accession>
<dbReference type="InterPro" id="IPR015424">
    <property type="entry name" value="PyrdxlP-dep_Trfase"/>
</dbReference>
<dbReference type="InParanoid" id="A0A448YFJ3"/>
<dbReference type="GO" id="GO:0003824">
    <property type="term" value="F:catalytic activity"/>
    <property type="evidence" value="ECO:0007669"/>
    <property type="project" value="InterPro"/>
</dbReference>
<keyword evidence="2" id="KW-0663">Pyridoxal phosphate</keyword>
<evidence type="ECO:0000256" key="2">
    <source>
        <dbReference type="ARBA" id="ARBA00022898"/>
    </source>
</evidence>
<dbReference type="Pfam" id="PF00155">
    <property type="entry name" value="Aminotran_1_2"/>
    <property type="match status" value="1"/>
</dbReference>
<organism evidence="4 5">
    <name type="scientific">Brettanomyces naardenensis</name>
    <name type="common">Yeast</name>
    <dbReference type="NCBI Taxonomy" id="13370"/>
    <lineage>
        <taxon>Eukaryota</taxon>
        <taxon>Fungi</taxon>
        <taxon>Dikarya</taxon>
        <taxon>Ascomycota</taxon>
        <taxon>Saccharomycotina</taxon>
        <taxon>Pichiomycetes</taxon>
        <taxon>Pichiales</taxon>
        <taxon>Pichiaceae</taxon>
        <taxon>Brettanomyces</taxon>
    </lineage>
</organism>
<dbReference type="OrthoDB" id="7042322at2759"/>
<dbReference type="PANTHER" id="PTHR43510">
    <property type="entry name" value="AMINOTRANSFERASE FUNCTION, HYPOTHETICAL (EUROFUNG)"/>
    <property type="match status" value="1"/>
</dbReference>
<dbReference type="Gene3D" id="3.40.640.10">
    <property type="entry name" value="Type I PLP-dependent aspartate aminotransferase-like (Major domain)"/>
    <property type="match status" value="1"/>
</dbReference>
<dbReference type="EMBL" id="CAACVR010000001">
    <property type="protein sequence ID" value="VEU19682.1"/>
    <property type="molecule type" value="Genomic_DNA"/>
</dbReference>
<dbReference type="InterPro" id="IPR015421">
    <property type="entry name" value="PyrdxlP-dep_Trfase_major"/>
</dbReference>
<evidence type="ECO:0000259" key="3">
    <source>
        <dbReference type="Pfam" id="PF00155"/>
    </source>
</evidence>
<dbReference type="InterPro" id="IPR004838">
    <property type="entry name" value="NHTrfase_class1_PyrdxlP-BS"/>
</dbReference>